<dbReference type="AlphaFoldDB" id="A0A8J2L6E5"/>
<evidence type="ECO:0000313" key="2">
    <source>
        <dbReference type="EMBL" id="CAG7826008.1"/>
    </source>
</evidence>
<feature type="compositionally biased region" description="Low complexity" evidence="1">
    <location>
        <begin position="51"/>
        <end position="68"/>
    </location>
</feature>
<feature type="region of interest" description="Disordered" evidence="1">
    <location>
        <begin position="1"/>
        <end position="68"/>
    </location>
</feature>
<feature type="non-terminal residue" evidence="2">
    <location>
        <position position="1"/>
    </location>
</feature>
<keyword evidence="3" id="KW-1185">Reference proteome</keyword>
<evidence type="ECO:0000313" key="3">
    <source>
        <dbReference type="Proteomes" id="UP000708208"/>
    </source>
</evidence>
<dbReference type="EMBL" id="CAJVCH010538240">
    <property type="protein sequence ID" value="CAG7826008.1"/>
    <property type="molecule type" value="Genomic_DNA"/>
</dbReference>
<name>A0A8J2L6E5_9HEXA</name>
<comment type="caution">
    <text evidence="2">The sequence shown here is derived from an EMBL/GenBank/DDBJ whole genome shotgun (WGS) entry which is preliminary data.</text>
</comment>
<organism evidence="2 3">
    <name type="scientific">Allacma fusca</name>
    <dbReference type="NCBI Taxonomy" id="39272"/>
    <lineage>
        <taxon>Eukaryota</taxon>
        <taxon>Metazoa</taxon>
        <taxon>Ecdysozoa</taxon>
        <taxon>Arthropoda</taxon>
        <taxon>Hexapoda</taxon>
        <taxon>Collembola</taxon>
        <taxon>Symphypleona</taxon>
        <taxon>Sminthuridae</taxon>
        <taxon>Allacma</taxon>
    </lineage>
</organism>
<gene>
    <name evidence="2" type="ORF">AFUS01_LOCUS36079</name>
</gene>
<sequence>GRCSHHNLSPDAQRPGGAHTTPQGGRTTPDSPIRPGGTNGQGPGDVGTKPTTSHTASSATADAATVSG</sequence>
<accession>A0A8J2L6E5</accession>
<proteinExistence type="predicted"/>
<reference evidence="2" key="1">
    <citation type="submission" date="2021-06" db="EMBL/GenBank/DDBJ databases">
        <authorList>
            <person name="Hodson N. C."/>
            <person name="Mongue J. A."/>
            <person name="Jaron S. K."/>
        </authorList>
    </citation>
    <scope>NUCLEOTIDE SEQUENCE</scope>
</reference>
<evidence type="ECO:0000256" key="1">
    <source>
        <dbReference type="SAM" id="MobiDB-lite"/>
    </source>
</evidence>
<dbReference type="Proteomes" id="UP000708208">
    <property type="component" value="Unassembled WGS sequence"/>
</dbReference>
<feature type="compositionally biased region" description="Polar residues" evidence="1">
    <location>
        <begin position="20"/>
        <end position="30"/>
    </location>
</feature>
<protein>
    <submittedName>
        <fullName evidence="2">Uncharacterized protein</fullName>
    </submittedName>
</protein>